<feature type="compositionally biased region" description="Low complexity" evidence="1">
    <location>
        <begin position="372"/>
        <end position="384"/>
    </location>
</feature>
<feature type="compositionally biased region" description="Basic and acidic residues" evidence="1">
    <location>
        <begin position="321"/>
        <end position="331"/>
    </location>
</feature>
<dbReference type="InterPro" id="IPR002035">
    <property type="entry name" value="VWF_A"/>
</dbReference>
<gene>
    <name evidence="3" type="ORF">SAMN05421803_105161</name>
</gene>
<evidence type="ECO:0000259" key="2">
    <source>
        <dbReference type="PROSITE" id="PS50234"/>
    </source>
</evidence>
<feature type="domain" description="VWFA" evidence="2">
    <location>
        <begin position="41"/>
        <end position="215"/>
    </location>
</feature>
<reference evidence="3 4" key="1">
    <citation type="submission" date="2016-11" db="EMBL/GenBank/DDBJ databases">
        <authorList>
            <person name="Jaros S."/>
            <person name="Januszkiewicz K."/>
            <person name="Wedrychowicz H."/>
        </authorList>
    </citation>
    <scope>NUCLEOTIDE SEQUENCE [LARGE SCALE GENOMIC DNA]</scope>
    <source>
        <strain evidence="3 4">CGMCC 4.5723</strain>
    </source>
</reference>
<dbReference type="SMART" id="SM00327">
    <property type="entry name" value="VWA"/>
    <property type="match status" value="1"/>
</dbReference>
<proteinExistence type="predicted"/>
<evidence type="ECO:0000313" key="4">
    <source>
        <dbReference type="Proteomes" id="UP000184452"/>
    </source>
</evidence>
<dbReference type="Gene3D" id="3.40.50.410">
    <property type="entry name" value="von Willebrand factor, type A domain"/>
    <property type="match status" value="1"/>
</dbReference>
<dbReference type="RefSeq" id="WP_073378626.1">
    <property type="nucleotide sequence ID" value="NZ_FQZK01000005.1"/>
</dbReference>
<dbReference type="Pfam" id="PF00092">
    <property type="entry name" value="VWA"/>
    <property type="match status" value="1"/>
</dbReference>
<dbReference type="EMBL" id="FQZK01000005">
    <property type="protein sequence ID" value="SHJ33881.1"/>
    <property type="molecule type" value="Genomic_DNA"/>
</dbReference>
<sequence>MHLSALLDFDVVPLDTEDAVAVLLDVTAPERAKDTGRPRATLQIVLDTSGSMHGGRLDGAVKALQGLVDRLDPSDDFGLVTFDTQARVVVPCGPLTGKDAIRGTIGALRAGGGTDLSSGLLRGIQEARRAGGGRGATLLLVSDGHANHGVTDHDLLRQVAADAYGHGVSVATLGYGLGYDEALLGAVSEGGTGSALFAEDPDTADGLIAQEAEYLLAKSAQAVSLRIPAGEHVRAVDVVGEMPSHRLPDGSVMVELGDFHSGEERRLLLRLEVPGVASLGTVTLTTLEATYVDPETLTTYTAALPVSVNVVPGDEASGRVPRPEVRTEEALQRAQTAKKRASEALRRGDRAEAARLLDEAGQGLEDLGDVGAPGAPGVPGAAYGAPPPAPAASQAAELRGMARMAREDDLSRAAKTTYASQSGYTRRRGRYEQRSQPPQNPQGSQAPWPPQAHPGPPPPLGAHPPGTAPAPQPPQGAQGAPAPQEPDGPGAPQDADGGHGAAGREGGPRRISGQDPDRRLSSPDAADEA</sequence>
<evidence type="ECO:0000313" key="3">
    <source>
        <dbReference type="EMBL" id="SHJ33881.1"/>
    </source>
</evidence>
<feature type="region of interest" description="Disordered" evidence="1">
    <location>
        <begin position="315"/>
        <end position="349"/>
    </location>
</feature>
<name>A0A1M6IHD9_9ACTN</name>
<keyword evidence="4" id="KW-1185">Reference proteome</keyword>
<organism evidence="3 4">
    <name type="scientific">Nocardiopsis flavescens</name>
    <dbReference type="NCBI Taxonomy" id="758803"/>
    <lineage>
        <taxon>Bacteria</taxon>
        <taxon>Bacillati</taxon>
        <taxon>Actinomycetota</taxon>
        <taxon>Actinomycetes</taxon>
        <taxon>Streptosporangiales</taxon>
        <taxon>Nocardiopsidaceae</taxon>
        <taxon>Nocardiopsis</taxon>
    </lineage>
</organism>
<dbReference type="SUPFAM" id="SSF53300">
    <property type="entry name" value="vWA-like"/>
    <property type="match status" value="1"/>
</dbReference>
<dbReference type="PROSITE" id="PS50234">
    <property type="entry name" value="VWFA"/>
    <property type="match status" value="1"/>
</dbReference>
<feature type="compositionally biased region" description="Basic and acidic residues" evidence="1">
    <location>
        <begin position="340"/>
        <end position="349"/>
    </location>
</feature>
<feature type="compositionally biased region" description="Low complexity" evidence="1">
    <location>
        <begin position="475"/>
        <end position="495"/>
    </location>
</feature>
<dbReference type="STRING" id="758803.SAMN05421803_105161"/>
<feature type="compositionally biased region" description="Polar residues" evidence="1">
    <location>
        <begin position="434"/>
        <end position="444"/>
    </location>
</feature>
<dbReference type="InterPro" id="IPR051266">
    <property type="entry name" value="CLCR"/>
</dbReference>
<dbReference type="PANTHER" id="PTHR10579:SF43">
    <property type="entry name" value="ZINC FINGER (C3HC4-TYPE RING FINGER) FAMILY PROTEIN"/>
    <property type="match status" value="1"/>
</dbReference>
<feature type="compositionally biased region" description="Pro residues" evidence="1">
    <location>
        <begin position="447"/>
        <end position="474"/>
    </location>
</feature>
<dbReference type="PANTHER" id="PTHR10579">
    <property type="entry name" value="CALCIUM-ACTIVATED CHLORIDE CHANNEL REGULATOR"/>
    <property type="match status" value="1"/>
</dbReference>
<dbReference type="InterPro" id="IPR036465">
    <property type="entry name" value="vWFA_dom_sf"/>
</dbReference>
<evidence type="ECO:0000256" key="1">
    <source>
        <dbReference type="SAM" id="MobiDB-lite"/>
    </source>
</evidence>
<accession>A0A1M6IHD9</accession>
<feature type="region of interest" description="Disordered" evidence="1">
    <location>
        <begin position="364"/>
        <end position="529"/>
    </location>
</feature>
<dbReference type="Proteomes" id="UP000184452">
    <property type="component" value="Unassembled WGS sequence"/>
</dbReference>
<dbReference type="OrthoDB" id="9798107at2"/>
<dbReference type="AlphaFoldDB" id="A0A1M6IHD9"/>
<protein>
    <submittedName>
        <fullName evidence="3">Ca-activated chloride channel family protein</fullName>
    </submittedName>
</protein>